<sequence>MEDAALTSKCTEASKRITAKRLAAFGCKVFQVKELLHGRTLRKVNKSRNVAYVFAYNLSHDSQL</sequence>
<keyword evidence="2" id="KW-1185">Reference proteome</keyword>
<reference evidence="1 2" key="1">
    <citation type="submission" date="2018-11" db="EMBL/GenBank/DDBJ databases">
        <authorList>
            <consortium name="Pathogen Informatics"/>
        </authorList>
    </citation>
    <scope>NUCLEOTIDE SEQUENCE [LARGE SCALE GENOMIC DNA]</scope>
</reference>
<dbReference type="AlphaFoldDB" id="A0A3P7LP50"/>
<protein>
    <submittedName>
        <fullName evidence="1">Uncharacterized protein</fullName>
    </submittedName>
</protein>
<proteinExistence type="predicted"/>
<name>A0A3P7LP50_STRVU</name>
<evidence type="ECO:0000313" key="1">
    <source>
        <dbReference type="EMBL" id="VDM80902.1"/>
    </source>
</evidence>
<organism evidence="1 2">
    <name type="scientific">Strongylus vulgaris</name>
    <name type="common">Blood worm</name>
    <dbReference type="NCBI Taxonomy" id="40348"/>
    <lineage>
        <taxon>Eukaryota</taxon>
        <taxon>Metazoa</taxon>
        <taxon>Ecdysozoa</taxon>
        <taxon>Nematoda</taxon>
        <taxon>Chromadorea</taxon>
        <taxon>Rhabditida</taxon>
        <taxon>Rhabditina</taxon>
        <taxon>Rhabditomorpha</taxon>
        <taxon>Strongyloidea</taxon>
        <taxon>Strongylidae</taxon>
        <taxon>Strongylus</taxon>
    </lineage>
</organism>
<evidence type="ECO:0000313" key="2">
    <source>
        <dbReference type="Proteomes" id="UP000270094"/>
    </source>
</evidence>
<accession>A0A3P7LP50</accession>
<dbReference type="EMBL" id="UYYB01110656">
    <property type="protein sequence ID" value="VDM80902.1"/>
    <property type="molecule type" value="Genomic_DNA"/>
</dbReference>
<dbReference type="OrthoDB" id="5860001at2759"/>
<dbReference type="Proteomes" id="UP000270094">
    <property type="component" value="Unassembled WGS sequence"/>
</dbReference>
<gene>
    <name evidence="1" type="ORF">SVUK_LOCUS15900</name>
</gene>